<dbReference type="PROSITE" id="PS00107">
    <property type="entry name" value="PROTEIN_KINASE_ATP"/>
    <property type="match status" value="1"/>
</dbReference>
<dbReference type="InterPro" id="IPR008271">
    <property type="entry name" value="Ser/Thr_kinase_AS"/>
</dbReference>
<evidence type="ECO:0000256" key="7">
    <source>
        <dbReference type="ARBA" id="ARBA00022777"/>
    </source>
</evidence>
<dbReference type="GO" id="GO:0008353">
    <property type="term" value="F:RNA polymerase II CTD heptapeptide repeat kinase activity"/>
    <property type="evidence" value="ECO:0007669"/>
    <property type="project" value="UniProtKB-EC"/>
</dbReference>
<evidence type="ECO:0000256" key="5">
    <source>
        <dbReference type="ARBA" id="ARBA00022679"/>
    </source>
</evidence>
<evidence type="ECO:0000256" key="10">
    <source>
        <dbReference type="PROSITE-ProRule" id="PRU10141"/>
    </source>
</evidence>
<feature type="domain" description="Protein kinase" evidence="13">
    <location>
        <begin position="27"/>
        <end position="320"/>
    </location>
</feature>
<dbReference type="FunFam" id="1.10.510.10:FF:000415">
    <property type="entry name" value="CMGC/CDK/CRK7 protein kinase, variant"/>
    <property type="match status" value="1"/>
</dbReference>
<dbReference type="STRING" id="4537.A0A0E0LVI8"/>
<evidence type="ECO:0000256" key="2">
    <source>
        <dbReference type="ARBA" id="ARBA00012409"/>
    </source>
</evidence>
<comment type="catalytic activity">
    <reaction evidence="9">
        <text>[DNA-directed RNA polymerase] + ATP = phospho-[DNA-directed RNA polymerase] + ADP + H(+)</text>
        <dbReference type="Rhea" id="RHEA:10216"/>
        <dbReference type="Rhea" id="RHEA-COMP:11321"/>
        <dbReference type="Rhea" id="RHEA-COMP:11322"/>
        <dbReference type="ChEBI" id="CHEBI:15378"/>
        <dbReference type="ChEBI" id="CHEBI:30616"/>
        <dbReference type="ChEBI" id="CHEBI:43176"/>
        <dbReference type="ChEBI" id="CHEBI:68546"/>
        <dbReference type="ChEBI" id="CHEBI:456216"/>
        <dbReference type="EC" id="2.7.11.23"/>
    </reaction>
</comment>
<evidence type="ECO:0000256" key="3">
    <source>
        <dbReference type="ARBA" id="ARBA00022527"/>
    </source>
</evidence>
<sequence length="343" mass="38709">MDGEEAPPGALNLADYAPAGARTVDCFRRIRKIGEGTYGEVFEAMDIITGERAALKKIKLDDGKEGFPRQILREIKLLKKLDHENIIRLKEIVVSPGTAHGVGGSDDYMYRGDIYMVFEYMDHDLKKVLHHSTPPQVKYYMEQLLKGLHYCHVNNVLHRDIKGANLLISGGGKLLKLADFGLARPFTRDGSFTNHVITLWYRPPELLLGATNYAEAVDIWSVGCIFAEFLLRKPLFPGRTEQEQLSKIFELCGFPNEENWPGVSKLPLYKTIHPTTPTKRRLRDIFHNFDSHAVDLIDRMLILNPTQKCALLVLYALLLLLLAVDTLKLLALSSDLLVSIARS</sequence>
<dbReference type="GO" id="GO:0032968">
    <property type="term" value="P:positive regulation of transcription elongation by RNA polymerase II"/>
    <property type="evidence" value="ECO:0007669"/>
    <property type="project" value="TreeGrafter"/>
</dbReference>
<evidence type="ECO:0000256" key="9">
    <source>
        <dbReference type="ARBA" id="ARBA00049280"/>
    </source>
</evidence>
<protein>
    <recommendedName>
        <fullName evidence="2">[RNA-polymerase]-subunit kinase</fullName>
        <ecNumber evidence="2">2.7.11.23</ecNumber>
    </recommendedName>
</protein>
<keyword evidence="12" id="KW-0812">Transmembrane</keyword>
<keyword evidence="5" id="KW-0808">Transferase</keyword>
<keyword evidence="8 10" id="KW-0067">ATP-binding</keyword>
<keyword evidence="6 10" id="KW-0547">Nucleotide-binding</keyword>
<dbReference type="PANTHER" id="PTHR24056:SF560">
    <property type="entry name" value="CYCLIN-DEPENDENT KINASE C-3"/>
    <property type="match status" value="1"/>
</dbReference>
<dbReference type="InterPro" id="IPR050108">
    <property type="entry name" value="CDK"/>
</dbReference>
<dbReference type="GO" id="GO:0005524">
    <property type="term" value="F:ATP binding"/>
    <property type="evidence" value="ECO:0007669"/>
    <property type="project" value="UniProtKB-UniRule"/>
</dbReference>
<evidence type="ECO:0000256" key="8">
    <source>
        <dbReference type="ARBA" id="ARBA00022840"/>
    </source>
</evidence>
<dbReference type="GO" id="GO:0005634">
    <property type="term" value="C:nucleus"/>
    <property type="evidence" value="ECO:0007669"/>
    <property type="project" value="TreeGrafter"/>
</dbReference>
<keyword evidence="7" id="KW-0418">Kinase</keyword>
<evidence type="ECO:0000256" key="11">
    <source>
        <dbReference type="RuleBase" id="RU000304"/>
    </source>
</evidence>
<dbReference type="eggNOG" id="KOG0600">
    <property type="taxonomic scope" value="Eukaryota"/>
</dbReference>
<accession>A0A0E0LVI8</accession>
<dbReference type="Proteomes" id="UP000026962">
    <property type="component" value="Chromosome 8"/>
</dbReference>
<dbReference type="InterPro" id="IPR017441">
    <property type="entry name" value="Protein_kinase_ATP_BS"/>
</dbReference>
<keyword evidence="15" id="KW-1185">Reference proteome</keyword>
<dbReference type="CDD" id="cd07840">
    <property type="entry name" value="STKc_CDK9_like"/>
    <property type="match status" value="1"/>
</dbReference>
<dbReference type="AlphaFoldDB" id="A0A0E0LVI8"/>
<dbReference type="PROSITE" id="PS00108">
    <property type="entry name" value="PROTEIN_KINASE_ST"/>
    <property type="match status" value="1"/>
</dbReference>
<evidence type="ECO:0000256" key="1">
    <source>
        <dbReference type="ARBA" id="ARBA00006485"/>
    </source>
</evidence>
<reference evidence="14" key="2">
    <citation type="submission" date="2018-05" db="EMBL/GenBank/DDBJ databases">
        <title>OpunRS2 (Oryza punctata Reference Sequence Version 2).</title>
        <authorList>
            <person name="Zhang J."/>
            <person name="Kudrna D."/>
            <person name="Lee S."/>
            <person name="Talag J."/>
            <person name="Welchert J."/>
            <person name="Wing R.A."/>
        </authorList>
    </citation>
    <scope>NUCLEOTIDE SEQUENCE [LARGE SCALE GENOMIC DNA]</scope>
</reference>
<dbReference type="SUPFAM" id="SSF56112">
    <property type="entry name" value="Protein kinase-like (PK-like)"/>
    <property type="match status" value="1"/>
</dbReference>
<dbReference type="PANTHER" id="PTHR24056">
    <property type="entry name" value="CELL DIVISION PROTEIN KINASE"/>
    <property type="match status" value="1"/>
</dbReference>
<dbReference type="InterPro" id="IPR000719">
    <property type="entry name" value="Prot_kinase_dom"/>
</dbReference>
<dbReference type="SMART" id="SM00220">
    <property type="entry name" value="S_TKc"/>
    <property type="match status" value="1"/>
</dbReference>
<dbReference type="FunFam" id="3.30.200.20:FF:000662">
    <property type="entry name" value="Cyclin-dependent kinase C-3"/>
    <property type="match status" value="1"/>
</dbReference>
<comment type="similarity">
    <text evidence="1">Belongs to the protein kinase superfamily. CMGC Ser/Thr protein kinase family. CDC2/CDKX subfamily.</text>
</comment>
<dbReference type="InterPro" id="IPR011009">
    <property type="entry name" value="Kinase-like_dom_sf"/>
</dbReference>
<feature type="binding site" evidence="10">
    <location>
        <position position="56"/>
    </location>
    <ligand>
        <name>ATP</name>
        <dbReference type="ChEBI" id="CHEBI:30616"/>
    </ligand>
</feature>
<evidence type="ECO:0000259" key="13">
    <source>
        <dbReference type="PROSITE" id="PS50011"/>
    </source>
</evidence>
<evidence type="ECO:0000256" key="12">
    <source>
        <dbReference type="SAM" id="Phobius"/>
    </source>
</evidence>
<evidence type="ECO:0000256" key="4">
    <source>
        <dbReference type="ARBA" id="ARBA00022553"/>
    </source>
</evidence>
<dbReference type="EC" id="2.7.11.23" evidence="2"/>
<dbReference type="PROSITE" id="PS50011">
    <property type="entry name" value="PROTEIN_KINASE_DOM"/>
    <property type="match status" value="1"/>
</dbReference>
<dbReference type="Gramene" id="OPUNC08G14820.2">
    <property type="protein sequence ID" value="OPUNC08G14820.2"/>
    <property type="gene ID" value="OPUNC08G14820"/>
</dbReference>
<proteinExistence type="inferred from homology"/>
<keyword evidence="12" id="KW-1133">Transmembrane helix</keyword>
<dbReference type="OMA" id="QVKYYME"/>
<keyword evidence="4" id="KW-0597">Phosphoprotein</keyword>
<organism evidence="14">
    <name type="scientific">Oryza punctata</name>
    <name type="common">Red rice</name>
    <dbReference type="NCBI Taxonomy" id="4537"/>
    <lineage>
        <taxon>Eukaryota</taxon>
        <taxon>Viridiplantae</taxon>
        <taxon>Streptophyta</taxon>
        <taxon>Embryophyta</taxon>
        <taxon>Tracheophyta</taxon>
        <taxon>Spermatophyta</taxon>
        <taxon>Magnoliopsida</taxon>
        <taxon>Liliopsida</taxon>
        <taxon>Poales</taxon>
        <taxon>Poaceae</taxon>
        <taxon>BOP clade</taxon>
        <taxon>Oryzoideae</taxon>
        <taxon>Oryzeae</taxon>
        <taxon>Oryzinae</taxon>
        <taxon>Oryza</taxon>
    </lineage>
</organism>
<evidence type="ECO:0000313" key="15">
    <source>
        <dbReference type="Proteomes" id="UP000026962"/>
    </source>
</evidence>
<feature type="transmembrane region" description="Helical" evidence="12">
    <location>
        <begin position="310"/>
        <end position="332"/>
    </location>
</feature>
<dbReference type="Gene3D" id="3.30.200.20">
    <property type="entry name" value="Phosphorylase Kinase, domain 1"/>
    <property type="match status" value="1"/>
</dbReference>
<keyword evidence="3 11" id="KW-0723">Serine/threonine-protein kinase</keyword>
<evidence type="ECO:0000256" key="6">
    <source>
        <dbReference type="ARBA" id="ARBA00022741"/>
    </source>
</evidence>
<dbReference type="GO" id="GO:0000307">
    <property type="term" value="C:cyclin-dependent protein kinase holoenzyme complex"/>
    <property type="evidence" value="ECO:0007669"/>
    <property type="project" value="TreeGrafter"/>
</dbReference>
<dbReference type="EnsemblPlants" id="OPUNC08G14820.2">
    <property type="protein sequence ID" value="OPUNC08G14820.2"/>
    <property type="gene ID" value="OPUNC08G14820"/>
</dbReference>
<dbReference type="Pfam" id="PF00069">
    <property type="entry name" value="Pkinase"/>
    <property type="match status" value="1"/>
</dbReference>
<name>A0A0E0LVI8_ORYPU</name>
<keyword evidence="12" id="KW-0472">Membrane</keyword>
<dbReference type="Gene3D" id="1.10.510.10">
    <property type="entry name" value="Transferase(Phosphotransferase) domain 1"/>
    <property type="match status" value="1"/>
</dbReference>
<evidence type="ECO:0000313" key="14">
    <source>
        <dbReference type="EnsemblPlants" id="OPUNC08G14820.2"/>
    </source>
</evidence>
<reference evidence="14" key="1">
    <citation type="submission" date="2015-04" db="UniProtKB">
        <authorList>
            <consortium name="EnsemblPlants"/>
        </authorList>
    </citation>
    <scope>IDENTIFICATION</scope>
</reference>